<keyword evidence="6" id="KW-1185">Reference proteome</keyword>
<feature type="domain" description="Carrier" evidence="4">
    <location>
        <begin position="945"/>
        <end position="1020"/>
    </location>
</feature>
<dbReference type="GO" id="GO:0003824">
    <property type="term" value="F:catalytic activity"/>
    <property type="evidence" value="ECO:0007669"/>
    <property type="project" value="InterPro"/>
</dbReference>
<evidence type="ECO:0000256" key="2">
    <source>
        <dbReference type="ARBA" id="ARBA00022450"/>
    </source>
</evidence>
<dbReference type="InterPro" id="IPR020845">
    <property type="entry name" value="AMP-binding_CS"/>
</dbReference>
<dbReference type="Gene3D" id="3.30.300.30">
    <property type="match status" value="1"/>
</dbReference>
<comment type="cofactor">
    <cofactor evidence="1">
        <name>pantetheine 4'-phosphate</name>
        <dbReference type="ChEBI" id="CHEBI:47942"/>
    </cofactor>
</comment>
<dbReference type="Proteomes" id="UP000272400">
    <property type="component" value="Unassembled WGS sequence"/>
</dbReference>
<dbReference type="PROSITE" id="PS00455">
    <property type="entry name" value="AMP_BINDING"/>
    <property type="match status" value="1"/>
</dbReference>
<protein>
    <submittedName>
        <fullName evidence="5">Amino acid adenylation domain-containing protein</fullName>
    </submittedName>
</protein>
<dbReference type="Gene3D" id="3.30.559.10">
    <property type="entry name" value="Chloramphenicol acetyltransferase-like domain"/>
    <property type="match status" value="1"/>
</dbReference>
<evidence type="ECO:0000256" key="1">
    <source>
        <dbReference type="ARBA" id="ARBA00001957"/>
    </source>
</evidence>
<dbReference type="PROSITE" id="PS50075">
    <property type="entry name" value="CARRIER"/>
    <property type="match status" value="1"/>
</dbReference>
<dbReference type="CDD" id="cd05930">
    <property type="entry name" value="A_NRPS"/>
    <property type="match status" value="1"/>
</dbReference>
<dbReference type="Gene3D" id="3.40.50.980">
    <property type="match status" value="2"/>
</dbReference>
<dbReference type="Pfam" id="PF00501">
    <property type="entry name" value="AMP-binding"/>
    <property type="match status" value="1"/>
</dbReference>
<dbReference type="GO" id="GO:0044550">
    <property type="term" value="P:secondary metabolite biosynthetic process"/>
    <property type="evidence" value="ECO:0007669"/>
    <property type="project" value="TreeGrafter"/>
</dbReference>
<dbReference type="SUPFAM" id="SSF53474">
    <property type="entry name" value="alpha/beta-Hydrolases"/>
    <property type="match status" value="1"/>
</dbReference>
<dbReference type="SMART" id="SM00824">
    <property type="entry name" value="PKS_TE"/>
    <property type="match status" value="1"/>
</dbReference>
<reference evidence="5 6" key="1">
    <citation type="submission" date="2018-11" db="EMBL/GenBank/DDBJ databases">
        <title>Sequencing the genomes of 1000 actinobacteria strains.</title>
        <authorList>
            <person name="Klenk H.-P."/>
        </authorList>
    </citation>
    <scope>NUCLEOTIDE SEQUENCE [LARGE SCALE GENOMIC DNA]</scope>
    <source>
        <strain evidence="5 6">DSM 44254</strain>
    </source>
</reference>
<evidence type="ECO:0000256" key="3">
    <source>
        <dbReference type="ARBA" id="ARBA00022553"/>
    </source>
</evidence>
<dbReference type="Pfam" id="PF00550">
    <property type="entry name" value="PP-binding"/>
    <property type="match status" value="1"/>
</dbReference>
<dbReference type="PROSITE" id="PS00012">
    <property type="entry name" value="PHOSPHOPANTETHEINE"/>
    <property type="match status" value="1"/>
</dbReference>
<dbReference type="SMART" id="SM00823">
    <property type="entry name" value="PKS_PP"/>
    <property type="match status" value="1"/>
</dbReference>
<dbReference type="InterPro" id="IPR036736">
    <property type="entry name" value="ACP-like_sf"/>
</dbReference>
<dbReference type="SUPFAM" id="SSF52777">
    <property type="entry name" value="CoA-dependent acyltransferases"/>
    <property type="match status" value="2"/>
</dbReference>
<dbReference type="GO" id="GO:0005829">
    <property type="term" value="C:cytosol"/>
    <property type="evidence" value="ECO:0007669"/>
    <property type="project" value="TreeGrafter"/>
</dbReference>
<dbReference type="InterPro" id="IPR010071">
    <property type="entry name" value="AA_adenyl_dom"/>
</dbReference>
<dbReference type="GO" id="GO:0008610">
    <property type="term" value="P:lipid biosynthetic process"/>
    <property type="evidence" value="ECO:0007669"/>
    <property type="project" value="UniProtKB-ARBA"/>
</dbReference>
<dbReference type="InterPro" id="IPR001031">
    <property type="entry name" value="Thioesterase"/>
</dbReference>
<dbReference type="Pfam" id="PF00668">
    <property type="entry name" value="Condensation"/>
    <property type="match status" value="1"/>
</dbReference>
<dbReference type="GO" id="GO:0043041">
    <property type="term" value="P:amino acid activation for nonribosomal peptide biosynthetic process"/>
    <property type="evidence" value="ECO:0007669"/>
    <property type="project" value="TreeGrafter"/>
</dbReference>
<dbReference type="InterPro" id="IPR001242">
    <property type="entry name" value="Condensation_dom"/>
</dbReference>
<dbReference type="FunFam" id="2.30.38.10:FF:000001">
    <property type="entry name" value="Non-ribosomal peptide synthetase PvdI"/>
    <property type="match status" value="1"/>
</dbReference>
<dbReference type="InterPro" id="IPR045851">
    <property type="entry name" value="AMP-bd_C_sf"/>
</dbReference>
<dbReference type="Gene3D" id="3.40.50.1820">
    <property type="entry name" value="alpha/beta hydrolase"/>
    <property type="match status" value="1"/>
</dbReference>
<dbReference type="InterPro" id="IPR020806">
    <property type="entry name" value="PKS_PP-bd"/>
</dbReference>
<dbReference type="FunFam" id="1.10.1200.10:FF:000016">
    <property type="entry name" value="Non-ribosomal peptide synthase"/>
    <property type="match status" value="1"/>
</dbReference>
<dbReference type="InterPro" id="IPR006162">
    <property type="entry name" value="Ppantetheine_attach_site"/>
</dbReference>
<gene>
    <name evidence="5" type="ORF">EDD29_4807</name>
</gene>
<keyword evidence="2" id="KW-0596">Phosphopantetheine</keyword>
<accession>A0A3N1D107</accession>
<keyword evidence="3" id="KW-0597">Phosphoprotein</keyword>
<dbReference type="EMBL" id="RJKE01000001">
    <property type="protein sequence ID" value="ROO87213.1"/>
    <property type="molecule type" value="Genomic_DNA"/>
</dbReference>
<dbReference type="InterPro" id="IPR009081">
    <property type="entry name" value="PP-bd_ACP"/>
</dbReference>
<dbReference type="InterPro" id="IPR000873">
    <property type="entry name" value="AMP-dep_synth/lig_dom"/>
</dbReference>
<name>A0A3N1D107_9ACTN</name>
<dbReference type="GO" id="GO:0072330">
    <property type="term" value="P:monocarboxylic acid biosynthetic process"/>
    <property type="evidence" value="ECO:0007669"/>
    <property type="project" value="UniProtKB-ARBA"/>
</dbReference>
<dbReference type="Pfam" id="PF13193">
    <property type="entry name" value="AMP-binding_C"/>
    <property type="match status" value="1"/>
</dbReference>
<dbReference type="InterPro" id="IPR023213">
    <property type="entry name" value="CAT-like_dom_sf"/>
</dbReference>
<evidence type="ECO:0000313" key="5">
    <source>
        <dbReference type="EMBL" id="ROO87213.1"/>
    </source>
</evidence>
<proteinExistence type="predicted"/>
<comment type="caution">
    <text evidence="5">The sequence shown here is derived from an EMBL/GenBank/DDBJ whole genome shotgun (WGS) entry which is preliminary data.</text>
</comment>
<dbReference type="Pfam" id="PF00975">
    <property type="entry name" value="Thioesterase"/>
    <property type="match status" value="1"/>
</dbReference>
<dbReference type="SUPFAM" id="SSF56801">
    <property type="entry name" value="Acetyl-CoA synthetase-like"/>
    <property type="match status" value="1"/>
</dbReference>
<dbReference type="PANTHER" id="PTHR45527:SF1">
    <property type="entry name" value="FATTY ACID SYNTHASE"/>
    <property type="match status" value="1"/>
</dbReference>
<dbReference type="SUPFAM" id="SSF47336">
    <property type="entry name" value="ACP-like"/>
    <property type="match status" value="1"/>
</dbReference>
<dbReference type="Gene3D" id="3.30.559.30">
    <property type="entry name" value="Nonribosomal peptide synthetase, condensation domain"/>
    <property type="match status" value="1"/>
</dbReference>
<dbReference type="InterPro" id="IPR020802">
    <property type="entry name" value="TesA-like"/>
</dbReference>
<dbReference type="NCBIfam" id="TIGR01733">
    <property type="entry name" value="AA-adenyl-dom"/>
    <property type="match status" value="1"/>
</dbReference>
<dbReference type="AlphaFoldDB" id="A0A3N1D107"/>
<sequence>MSRSNVEEVLPLAPLQEGLLFHALADASDPYTVQTVLDLAGPLDRARLRRAADALIARHAGLRAAFVAGPTGAVQVVLRRAAAPWDECDDPAEAAERIAAERARPFTMDEPPLIRFLLARTGDGTHRLAITSHHILLDGWSGPLLLRDLFALYAGENPPRPRPHRDHLAWLKSRDRAASLDAWRVALDGLAEPTLLVPGADGVDRPPGSAAEAVPVPLDPRTAAAVGELARARGVTVATVVQAAWALALTRLTGRADVVFGTTVSGRPADLPGADTMLGLFINTVPVRIALDPWESAADLLDRVRREQAATVEHQYLGLADVQALTGLDRLFDTLLVIESYPVDEAEIARVRSLAGVAVTAVDTRDATHYPLSVVAVPGDVLTLALEHRPDLLPPERAAETAAVLADVLAEMTADPSAPVGGIARPQWPALPDARPAGADRTAPELWRRRVAAGPEARALSGTSATLTFAEADARAERLARNLAARGAGPETRVAVAMPRTPDALVAMLAVWKAGAVAVPVDPAQPAGRVGYVLAEARPALVLTTRSLAEGPLAGVLGLLPAVRVDDPASWTAVGIPAGPAGPQAAAYVMFTSGSTGRPKGVVVPHSALANLAEAHRAALVEPLEARLGRPPRVLHLTSFAFDASLDPLAWLLAGAEVRVLPDALMGDAAGITAEAAAHGIDFLETTPSVADLLLAEGLLDGPSRPSAVAVGAEPVPPDLWRRLSALDGGAVNLYGPTEATVDATWTPIHADAAPHLGGPVAGVAVRVLDGFLRPVPDGVPGELYIAGAGLARGYLDRPGETAARFVADPAGSGARLYRTGDVVRRTPDGVLEYLGRADDQVKIRGHRVEPGEARAALAALPGIGRAAVVARTDGGITRLVGYFTAMPGEAPDPESLLAALRTRLPDHLVPSALVPLDALPVTPNGKLDRAALPAPEFAAAPAREPRSPTEKALCAIFADLLGLPSVGPDDGFFALGGHSLLAARLAARVRRELGAALPVRAVFHAPTPAALAAVVDGQVPADPAAALDTVLPLQHGKGVPLFCVHPALGLGWPYAGLLPHLGPDRPVYALQAAEAVGPQTLHGVAARYAEAIAAEVPSGPVHLLGWSLGAPIAHAVARALARAGRDVPVLILLDGYPGLGEPEHTDPGDFATELRGRLGGLLTGLTDERVRAVADGLLATAAIDTSQVEGVFPGTAVLIQALPDDPAHPVDAEAWSPHVTGDPRIHRVDFSHADLLTPAALHAVGPLVAAALRSGDPLSPETKGTT</sequence>
<dbReference type="GO" id="GO:0031177">
    <property type="term" value="F:phosphopantetheine binding"/>
    <property type="evidence" value="ECO:0007669"/>
    <property type="project" value="InterPro"/>
</dbReference>
<organism evidence="5 6">
    <name type="scientific">Actinocorallia herbida</name>
    <dbReference type="NCBI Taxonomy" id="58109"/>
    <lineage>
        <taxon>Bacteria</taxon>
        <taxon>Bacillati</taxon>
        <taxon>Actinomycetota</taxon>
        <taxon>Actinomycetes</taxon>
        <taxon>Streptosporangiales</taxon>
        <taxon>Thermomonosporaceae</taxon>
        <taxon>Actinocorallia</taxon>
    </lineage>
</organism>
<dbReference type="InterPro" id="IPR029058">
    <property type="entry name" value="AB_hydrolase_fold"/>
</dbReference>
<dbReference type="InterPro" id="IPR025110">
    <property type="entry name" value="AMP-bd_C"/>
</dbReference>
<dbReference type="RefSeq" id="WP_170201535.1">
    <property type="nucleotide sequence ID" value="NZ_RJKE01000001.1"/>
</dbReference>
<evidence type="ECO:0000313" key="6">
    <source>
        <dbReference type="Proteomes" id="UP000272400"/>
    </source>
</evidence>
<evidence type="ECO:0000259" key="4">
    <source>
        <dbReference type="PROSITE" id="PS50075"/>
    </source>
</evidence>
<dbReference type="Gene3D" id="2.30.38.10">
    <property type="entry name" value="Luciferase, Domain 3"/>
    <property type="match status" value="1"/>
</dbReference>
<dbReference type="PANTHER" id="PTHR45527">
    <property type="entry name" value="NONRIBOSOMAL PEPTIDE SYNTHETASE"/>
    <property type="match status" value="1"/>
</dbReference>